<keyword evidence="5" id="KW-0963">Cytoplasm</keyword>
<dbReference type="PIRSF" id="PIRSF000538">
    <property type="entry name" value="GlpK"/>
    <property type="match status" value="1"/>
</dbReference>
<dbReference type="SUPFAM" id="SSF53067">
    <property type="entry name" value="Actin-like ATPase domain"/>
    <property type="match status" value="2"/>
</dbReference>
<evidence type="ECO:0000256" key="13">
    <source>
        <dbReference type="RuleBase" id="RU003733"/>
    </source>
</evidence>
<dbReference type="GO" id="GO:0006641">
    <property type="term" value="P:triglyceride metabolic process"/>
    <property type="evidence" value="ECO:0007669"/>
    <property type="project" value="TreeGrafter"/>
</dbReference>
<evidence type="ECO:0000256" key="2">
    <source>
        <dbReference type="ARBA" id="ARBA00005190"/>
    </source>
</evidence>
<keyword evidence="18" id="KW-1185">Reference proteome</keyword>
<feature type="domain" description="Carbohydrate kinase FGGY C-terminal" evidence="16">
    <location>
        <begin position="316"/>
        <end position="453"/>
    </location>
</feature>
<evidence type="ECO:0000256" key="4">
    <source>
        <dbReference type="ARBA" id="ARBA00012099"/>
    </source>
</evidence>
<comment type="caution">
    <text evidence="17">The sequence shown here is derived from an EMBL/GenBank/DDBJ whole genome shotgun (WGS) entry which is preliminary data.</text>
</comment>
<evidence type="ECO:0000259" key="16">
    <source>
        <dbReference type="Pfam" id="PF02782"/>
    </source>
</evidence>
<comment type="similarity">
    <text evidence="3 13">Belongs to the FGGY kinase family.</text>
</comment>
<evidence type="ECO:0000256" key="6">
    <source>
        <dbReference type="ARBA" id="ARBA00022679"/>
    </source>
</evidence>
<evidence type="ECO:0000256" key="7">
    <source>
        <dbReference type="ARBA" id="ARBA00022741"/>
    </source>
</evidence>
<keyword evidence="8 13" id="KW-0418">Kinase</keyword>
<feature type="domain" description="Carbohydrate kinase FGGY N-terminal" evidence="15">
    <location>
        <begin position="44"/>
        <end position="306"/>
    </location>
</feature>
<evidence type="ECO:0000256" key="8">
    <source>
        <dbReference type="ARBA" id="ARBA00022777"/>
    </source>
</evidence>
<dbReference type="InterPro" id="IPR043129">
    <property type="entry name" value="ATPase_NBD"/>
</dbReference>
<evidence type="ECO:0000256" key="3">
    <source>
        <dbReference type="ARBA" id="ARBA00009156"/>
    </source>
</evidence>
<evidence type="ECO:0000256" key="9">
    <source>
        <dbReference type="ARBA" id="ARBA00022840"/>
    </source>
</evidence>
<feature type="region of interest" description="Disordered" evidence="14">
    <location>
        <begin position="1"/>
        <end position="32"/>
    </location>
</feature>
<gene>
    <name evidence="17" type="ORF">MNOR_LOCUS22508</name>
</gene>
<dbReference type="GO" id="GO:0005524">
    <property type="term" value="F:ATP binding"/>
    <property type="evidence" value="ECO:0007669"/>
    <property type="project" value="UniProtKB-KW"/>
</dbReference>
<dbReference type="InterPro" id="IPR018484">
    <property type="entry name" value="FGGY_N"/>
</dbReference>
<dbReference type="PANTHER" id="PTHR10196">
    <property type="entry name" value="SUGAR KINASE"/>
    <property type="match status" value="1"/>
</dbReference>
<dbReference type="GO" id="GO:0006071">
    <property type="term" value="P:glycerol metabolic process"/>
    <property type="evidence" value="ECO:0007669"/>
    <property type="project" value="TreeGrafter"/>
</dbReference>
<dbReference type="GO" id="GO:0046167">
    <property type="term" value="P:glycerol-3-phosphate biosynthetic process"/>
    <property type="evidence" value="ECO:0007669"/>
    <property type="project" value="TreeGrafter"/>
</dbReference>
<organism evidence="17 18">
    <name type="scientific">Meganyctiphanes norvegica</name>
    <name type="common">Northern krill</name>
    <name type="synonym">Thysanopoda norvegica</name>
    <dbReference type="NCBI Taxonomy" id="48144"/>
    <lineage>
        <taxon>Eukaryota</taxon>
        <taxon>Metazoa</taxon>
        <taxon>Ecdysozoa</taxon>
        <taxon>Arthropoda</taxon>
        <taxon>Crustacea</taxon>
        <taxon>Multicrustacea</taxon>
        <taxon>Malacostraca</taxon>
        <taxon>Eumalacostraca</taxon>
        <taxon>Eucarida</taxon>
        <taxon>Euphausiacea</taxon>
        <taxon>Euphausiidae</taxon>
        <taxon>Meganyctiphanes</taxon>
    </lineage>
</organism>
<dbReference type="EC" id="2.7.1.30" evidence="4"/>
<comment type="pathway">
    <text evidence="2">Polyol metabolism; glycerol degradation via glycerol kinase pathway; sn-glycerol 3-phosphate from glycerol: step 1/1.</text>
</comment>
<keyword evidence="6 13" id="KW-0808">Transferase</keyword>
<comment type="subcellular location">
    <subcellularLocation>
        <location evidence="1">Cytoplasm</location>
    </subcellularLocation>
</comment>
<sequence length="460" mass="51188">MGAADNRSQSAEPSGPTRAETIPSPDLPSSDFNDLHHRIEDKKYIVSLDVGTTTIRCIIYDEKAKVCSKAEENVVLVYPKLERVEIDPDDLWKKCLVVIKKAIHNAGLTARQVHCMGLTTQRATFITWDRKTGKPLHNFITWKDRRSDTLVKEYNNSWMMMGLRIGSTILHKILRKSRYLAASVIRFANIQVTMRLKWVVENNEEFKELLKTKDVLFGTVDTWLLYKLTQGKVHATDYSNASGTGFFDPFVLQWNAFFCKFLNLPMYMLPEVRDSVGDWGTCPAELFGAVIPITAVVSDQGASLFGLGGTARGEVKVTLGTGAFMNVNTGEKSHASVAGIYPVIGWKDREGIAYMAEGSSNDNGTIVDWGKQVGFYNEPAETAALAASVPDTNGVYFIPGFQGIQAPVNDTFATGGFLGLNAEVEKPHLVRAMLESLAFRVAQIFETMRKEAKYELFNVR</sequence>
<dbReference type="InterPro" id="IPR018483">
    <property type="entry name" value="Carb_kinase_FGGY_CS"/>
</dbReference>
<dbReference type="Pfam" id="PF02782">
    <property type="entry name" value="FGGY_C"/>
    <property type="match status" value="1"/>
</dbReference>
<dbReference type="Proteomes" id="UP001497623">
    <property type="component" value="Unassembled WGS sequence"/>
</dbReference>
<keyword evidence="9" id="KW-0067">ATP-binding</keyword>
<evidence type="ECO:0000256" key="11">
    <source>
        <dbReference type="ARBA" id="ARBA00045165"/>
    </source>
</evidence>
<evidence type="ECO:0000256" key="1">
    <source>
        <dbReference type="ARBA" id="ARBA00004496"/>
    </source>
</evidence>
<evidence type="ECO:0000259" key="15">
    <source>
        <dbReference type="Pfam" id="PF00370"/>
    </source>
</evidence>
<evidence type="ECO:0000256" key="5">
    <source>
        <dbReference type="ARBA" id="ARBA00022490"/>
    </source>
</evidence>
<dbReference type="GO" id="GO:0005739">
    <property type="term" value="C:mitochondrion"/>
    <property type="evidence" value="ECO:0007669"/>
    <property type="project" value="TreeGrafter"/>
</dbReference>
<dbReference type="CDD" id="cd07793">
    <property type="entry name" value="ASKHA_NBD_FGGY_GK5-like"/>
    <property type="match status" value="1"/>
</dbReference>
<dbReference type="FunFam" id="3.30.420.40:FF:000102">
    <property type="entry name" value="Putative glycerol kinase 5"/>
    <property type="match status" value="1"/>
</dbReference>
<proteinExistence type="inferred from homology"/>
<feature type="compositionally biased region" description="Polar residues" evidence="14">
    <location>
        <begin position="1"/>
        <end position="12"/>
    </location>
</feature>
<dbReference type="InterPro" id="IPR037444">
    <property type="entry name" value="GK5"/>
</dbReference>
<name>A0AAV2RBQ5_MEGNR</name>
<keyword evidence="7" id="KW-0547">Nucleotide-binding</keyword>
<reference evidence="17 18" key="1">
    <citation type="submission" date="2024-05" db="EMBL/GenBank/DDBJ databases">
        <authorList>
            <person name="Wallberg A."/>
        </authorList>
    </citation>
    <scope>NUCLEOTIDE SEQUENCE [LARGE SCALE GENOMIC DNA]</scope>
</reference>
<accession>A0AAV2RBQ5</accession>
<comment type="function">
    <text evidence="11">Skin-specific kinase that plays a key role in glycerol metabolism, catalyzing its phosphorylation to produce sn-glycerol 3-phosphate. Involved in skin-specific regulation of sterol regulatory element-binding protein (SREBP) processing and lipid biosynthesis.</text>
</comment>
<dbReference type="Gene3D" id="3.30.420.40">
    <property type="match status" value="2"/>
</dbReference>
<dbReference type="PANTHER" id="PTHR10196:SF68">
    <property type="entry name" value="GLYCEROL KINASE 5-RELATED"/>
    <property type="match status" value="1"/>
</dbReference>
<evidence type="ECO:0000313" key="17">
    <source>
        <dbReference type="EMBL" id="CAL4121626.1"/>
    </source>
</evidence>
<evidence type="ECO:0000313" key="18">
    <source>
        <dbReference type="Proteomes" id="UP001497623"/>
    </source>
</evidence>
<dbReference type="Pfam" id="PF00370">
    <property type="entry name" value="FGGY_N"/>
    <property type="match status" value="1"/>
</dbReference>
<dbReference type="InterPro" id="IPR018485">
    <property type="entry name" value="FGGY_C"/>
</dbReference>
<evidence type="ECO:0000256" key="14">
    <source>
        <dbReference type="SAM" id="MobiDB-lite"/>
    </source>
</evidence>
<dbReference type="GO" id="GO:0004370">
    <property type="term" value="F:glycerol kinase activity"/>
    <property type="evidence" value="ECO:0007669"/>
    <property type="project" value="UniProtKB-EC"/>
</dbReference>
<evidence type="ECO:0000256" key="12">
    <source>
        <dbReference type="ARBA" id="ARBA00047192"/>
    </source>
</evidence>
<evidence type="ECO:0000256" key="10">
    <source>
        <dbReference type="ARBA" id="ARBA00033026"/>
    </source>
</evidence>
<dbReference type="EMBL" id="CAXKWB010019021">
    <property type="protein sequence ID" value="CAL4121626.1"/>
    <property type="molecule type" value="Genomic_DNA"/>
</dbReference>
<protein>
    <recommendedName>
        <fullName evidence="12">Glycerol kinase 5</fullName>
        <ecNumber evidence="4">2.7.1.30</ecNumber>
    </recommendedName>
    <alternativeName>
        <fullName evidence="10">ATP:glycerol 3-phosphotransferase 5</fullName>
    </alternativeName>
</protein>
<dbReference type="PROSITE" id="PS00445">
    <property type="entry name" value="FGGY_KINASES_2"/>
    <property type="match status" value="1"/>
</dbReference>
<dbReference type="InterPro" id="IPR000577">
    <property type="entry name" value="Carb_kinase_FGGY"/>
</dbReference>
<dbReference type="AlphaFoldDB" id="A0AAV2RBQ5"/>